<name>A0A9P1GQ56_9DINO</name>
<feature type="compositionally biased region" description="Basic and acidic residues" evidence="2">
    <location>
        <begin position="228"/>
        <end position="239"/>
    </location>
</feature>
<comment type="caution">
    <text evidence="3">The sequence shown here is derived from an EMBL/GenBank/DDBJ whole genome shotgun (WGS) entry which is preliminary data.</text>
</comment>
<dbReference type="EMBL" id="CAMXCT010006733">
    <property type="protein sequence ID" value="CAI4019099.1"/>
    <property type="molecule type" value="Genomic_DNA"/>
</dbReference>
<evidence type="ECO:0000313" key="3">
    <source>
        <dbReference type="EMBL" id="CAI4019099.1"/>
    </source>
</evidence>
<evidence type="ECO:0000313" key="5">
    <source>
        <dbReference type="Proteomes" id="UP001152797"/>
    </source>
</evidence>
<proteinExistence type="predicted"/>
<dbReference type="EMBL" id="CAMXCT020006733">
    <property type="protein sequence ID" value="CAL1172474.1"/>
    <property type="molecule type" value="Genomic_DNA"/>
</dbReference>
<feature type="compositionally biased region" description="Basic and acidic residues" evidence="2">
    <location>
        <begin position="250"/>
        <end position="286"/>
    </location>
</feature>
<evidence type="ECO:0000313" key="4">
    <source>
        <dbReference type="EMBL" id="CAL4806411.1"/>
    </source>
</evidence>
<organism evidence="3">
    <name type="scientific">Cladocopium goreaui</name>
    <dbReference type="NCBI Taxonomy" id="2562237"/>
    <lineage>
        <taxon>Eukaryota</taxon>
        <taxon>Sar</taxon>
        <taxon>Alveolata</taxon>
        <taxon>Dinophyceae</taxon>
        <taxon>Suessiales</taxon>
        <taxon>Symbiodiniaceae</taxon>
        <taxon>Cladocopium</taxon>
    </lineage>
</organism>
<evidence type="ECO:0000256" key="2">
    <source>
        <dbReference type="SAM" id="MobiDB-lite"/>
    </source>
</evidence>
<reference evidence="4 5" key="2">
    <citation type="submission" date="2024-05" db="EMBL/GenBank/DDBJ databases">
        <authorList>
            <person name="Chen Y."/>
            <person name="Shah S."/>
            <person name="Dougan E. K."/>
            <person name="Thang M."/>
            <person name="Chan C."/>
        </authorList>
    </citation>
    <scope>NUCLEOTIDE SEQUENCE [LARGE SCALE GENOMIC DNA]</scope>
</reference>
<feature type="compositionally biased region" description="Low complexity" evidence="2">
    <location>
        <begin position="22"/>
        <end position="40"/>
    </location>
</feature>
<feature type="coiled-coil region" evidence="1">
    <location>
        <begin position="166"/>
        <end position="197"/>
    </location>
</feature>
<keyword evidence="5" id="KW-1185">Reference proteome</keyword>
<keyword evidence="1" id="KW-0175">Coiled coil</keyword>
<feature type="region of interest" description="Disordered" evidence="2">
    <location>
        <begin position="1"/>
        <end position="48"/>
    </location>
</feature>
<gene>
    <name evidence="3" type="ORF">C1SCF055_LOCUS43621</name>
</gene>
<dbReference type="OrthoDB" id="439919at2759"/>
<dbReference type="Proteomes" id="UP001152797">
    <property type="component" value="Unassembled WGS sequence"/>
</dbReference>
<evidence type="ECO:0000256" key="1">
    <source>
        <dbReference type="SAM" id="Coils"/>
    </source>
</evidence>
<dbReference type="EMBL" id="CAMXCT030006733">
    <property type="protein sequence ID" value="CAL4806411.1"/>
    <property type="molecule type" value="Genomic_DNA"/>
</dbReference>
<protein>
    <submittedName>
        <fullName evidence="3">Uncharacterized protein</fullName>
    </submittedName>
</protein>
<reference evidence="3" key="1">
    <citation type="submission" date="2022-10" db="EMBL/GenBank/DDBJ databases">
        <authorList>
            <person name="Chen Y."/>
            <person name="Dougan E. K."/>
            <person name="Chan C."/>
            <person name="Rhodes N."/>
            <person name="Thang M."/>
        </authorList>
    </citation>
    <scope>NUCLEOTIDE SEQUENCE</scope>
</reference>
<feature type="region of interest" description="Disordered" evidence="2">
    <location>
        <begin position="228"/>
        <end position="292"/>
    </location>
</feature>
<dbReference type="AlphaFoldDB" id="A0A9P1GQ56"/>
<accession>A0A9P1GQ56</accession>
<sequence length="292" mass="32084">MRMRQRDRKMEAGYVPDDAEKAAPAAAAAAAKAAAPAAPEVETVQDGAKHIAERLKSIHDREGQHGKESLRKAVVKVVTCGRENYYTFKPEEVINDLKRRGLLDDALSKEFLGLLADAAAATPAAPVPLEKWLETAKKVSTLQRKDDLPFKDVEAAYLGFLDGRTLALSEAELEAAEAQLEAALEAQQQATARYEEAWARSGLDQAAMEATEKAEFNLSMEEAEHFDAEHSHDKFESHGTKNAGALPDKVVSRDRWLAARNSEERAREAQKKQREVGRSNARDAKQEAAVPV</sequence>